<evidence type="ECO:0000313" key="2">
    <source>
        <dbReference type="Proteomes" id="UP001528411"/>
    </source>
</evidence>
<name>A0ABT5F8Y4_9GAMM</name>
<protein>
    <recommendedName>
        <fullName evidence="3">Transposase</fullName>
    </recommendedName>
</protein>
<keyword evidence="2" id="KW-1185">Reference proteome</keyword>
<accession>A0ABT5F8Y4</accession>
<reference evidence="1 2" key="1">
    <citation type="submission" date="2023-01" db="EMBL/GenBank/DDBJ databases">
        <title>Psychrosphaera sp. nov., isolated from marine algae.</title>
        <authorList>
            <person name="Bayburt H."/>
            <person name="Choi B.J."/>
            <person name="Kim J.M."/>
            <person name="Choi D.G."/>
            <person name="Jeon C.O."/>
        </authorList>
    </citation>
    <scope>NUCLEOTIDE SEQUENCE [LARGE SCALE GENOMIC DNA]</scope>
    <source>
        <strain evidence="1 2">G1-22</strain>
    </source>
</reference>
<evidence type="ECO:0000313" key="1">
    <source>
        <dbReference type="EMBL" id="MDC2887584.1"/>
    </source>
</evidence>
<organism evidence="1 2">
    <name type="scientific">Psychrosphaera algicola</name>
    <dbReference type="NCBI Taxonomy" id="3023714"/>
    <lineage>
        <taxon>Bacteria</taxon>
        <taxon>Pseudomonadati</taxon>
        <taxon>Pseudomonadota</taxon>
        <taxon>Gammaproteobacteria</taxon>
        <taxon>Alteromonadales</taxon>
        <taxon>Pseudoalteromonadaceae</taxon>
        <taxon>Psychrosphaera</taxon>
    </lineage>
</organism>
<proteinExistence type="predicted"/>
<sequence>MLIADLSIAADGTVRHIDVIQQYGSIRRALRQLKEVKFAKPIFNESTIPFFKRVRLGLAQQHLNVSDLRTDYKKYIVGLDTSQTNVKTTF</sequence>
<dbReference type="Proteomes" id="UP001528411">
    <property type="component" value="Unassembled WGS sequence"/>
</dbReference>
<comment type="caution">
    <text evidence="1">The sequence shown here is derived from an EMBL/GenBank/DDBJ whole genome shotgun (WGS) entry which is preliminary data.</text>
</comment>
<evidence type="ECO:0008006" key="3">
    <source>
        <dbReference type="Google" id="ProtNLM"/>
    </source>
</evidence>
<dbReference type="EMBL" id="JAQOMS010000002">
    <property type="protein sequence ID" value="MDC2887584.1"/>
    <property type="molecule type" value="Genomic_DNA"/>
</dbReference>
<dbReference type="RefSeq" id="WP_272179411.1">
    <property type="nucleotide sequence ID" value="NZ_JAQOMS010000002.1"/>
</dbReference>
<gene>
    <name evidence="1" type="ORF">PN838_00410</name>
</gene>